<feature type="region of interest" description="Disordered" evidence="1">
    <location>
        <begin position="43"/>
        <end position="64"/>
    </location>
</feature>
<evidence type="ECO:0000313" key="2">
    <source>
        <dbReference type="EMBL" id="CEM08535.1"/>
    </source>
</evidence>
<feature type="compositionally biased region" description="Pro residues" evidence="1">
    <location>
        <begin position="48"/>
        <end position="60"/>
    </location>
</feature>
<name>A0A0G4F7Q3_9ALVE</name>
<dbReference type="EMBL" id="CDMZ01000176">
    <property type="protein sequence ID" value="CEM08535.1"/>
    <property type="molecule type" value="Genomic_DNA"/>
</dbReference>
<sequence length="402" mass="44100">MQTLGTNSLTLPIRSSADPPTLPIRSLADLPTLEARSHHPAHRIFCRPPYPDGQNPPTPSHPDDQIPPLCRSDLLMARSLRFLYRPHGQTPPPSLQTSPPCRPDPLTLQSLWQLECSFTQSSCPPSLFVLHRSKGTASVVSTQSQSQSQSSQPNNTFTPAPFDMPPLYADNSHTHDPNSRLQPPAPAAQRQRQGQVHHGLQRRGSLILPAILSPAPPKPSSQNRETQKLIYRTKVLVTPAFVDQHLQNNHLVTVWEKLLGLKERLQIGLSDAGRQLLSHFLLGTDFAPTPSYAVQGKRCVHFRRLTKEVLALLMAETTNVPGLLDILVKNFWKPFVSGTKSIRLKDVQEAWPKVAHASLENTLYFDLLTRSVPTTDGSDDPPVAAAAAAAAAGGGDCNKKST</sequence>
<protein>
    <submittedName>
        <fullName evidence="2">Uncharacterized protein</fullName>
    </submittedName>
</protein>
<feature type="region of interest" description="Disordered" evidence="1">
    <location>
        <begin position="139"/>
        <end position="200"/>
    </location>
</feature>
<accession>A0A0G4F7Q3</accession>
<proteinExistence type="predicted"/>
<feature type="compositionally biased region" description="Polar residues" evidence="1">
    <location>
        <begin position="1"/>
        <end position="10"/>
    </location>
</feature>
<organism evidence="2">
    <name type="scientific">Chromera velia CCMP2878</name>
    <dbReference type="NCBI Taxonomy" id="1169474"/>
    <lineage>
        <taxon>Eukaryota</taxon>
        <taxon>Sar</taxon>
        <taxon>Alveolata</taxon>
        <taxon>Colpodellida</taxon>
        <taxon>Chromeraceae</taxon>
        <taxon>Chromera</taxon>
    </lineage>
</organism>
<evidence type="ECO:0000256" key="1">
    <source>
        <dbReference type="SAM" id="MobiDB-lite"/>
    </source>
</evidence>
<feature type="region of interest" description="Disordered" evidence="1">
    <location>
        <begin position="1"/>
        <end position="23"/>
    </location>
</feature>
<dbReference type="AlphaFoldDB" id="A0A0G4F7Q3"/>
<feature type="compositionally biased region" description="Low complexity" evidence="1">
    <location>
        <begin position="139"/>
        <end position="152"/>
    </location>
</feature>
<dbReference type="VEuPathDB" id="CryptoDB:Cvel_2929"/>
<gene>
    <name evidence="2" type="ORF">Cvel_2929</name>
</gene>
<reference evidence="2" key="1">
    <citation type="submission" date="2014-11" db="EMBL/GenBank/DDBJ databases">
        <authorList>
            <person name="Otto D Thomas"/>
            <person name="Naeem Raeece"/>
        </authorList>
    </citation>
    <scope>NUCLEOTIDE SEQUENCE</scope>
</reference>